<dbReference type="GO" id="GO:0004654">
    <property type="term" value="F:polyribonucleotide nucleotidyltransferase activity"/>
    <property type="evidence" value="ECO:0007669"/>
    <property type="project" value="UniProtKB-EC"/>
</dbReference>
<dbReference type="GO" id="GO:0000965">
    <property type="term" value="P:mitochondrial RNA 3'-end processing"/>
    <property type="evidence" value="ECO:0007669"/>
    <property type="project" value="TreeGrafter"/>
</dbReference>
<keyword evidence="9" id="KW-1185">Reference proteome</keyword>
<dbReference type="Gene3D" id="3.30.230.70">
    <property type="entry name" value="GHMP Kinase, N-terminal domain"/>
    <property type="match status" value="2"/>
</dbReference>
<dbReference type="InterPro" id="IPR015847">
    <property type="entry name" value="ExoRNase_PH_dom2"/>
</dbReference>
<reference evidence="8" key="1">
    <citation type="submission" date="2022-01" db="EMBL/GenBank/DDBJ databases">
        <authorList>
            <person name="King R."/>
        </authorList>
    </citation>
    <scope>NUCLEOTIDE SEQUENCE</scope>
</reference>
<organism evidence="8 9">
    <name type="scientific">Psylliodes chrysocephalus</name>
    <dbReference type="NCBI Taxonomy" id="3402493"/>
    <lineage>
        <taxon>Eukaryota</taxon>
        <taxon>Metazoa</taxon>
        <taxon>Ecdysozoa</taxon>
        <taxon>Arthropoda</taxon>
        <taxon>Hexapoda</taxon>
        <taxon>Insecta</taxon>
        <taxon>Pterygota</taxon>
        <taxon>Neoptera</taxon>
        <taxon>Endopterygota</taxon>
        <taxon>Coleoptera</taxon>
        <taxon>Polyphaga</taxon>
        <taxon>Cucujiformia</taxon>
        <taxon>Chrysomeloidea</taxon>
        <taxon>Chrysomelidae</taxon>
        <taxon>Galerucinae</taxon>
        <taxon>Alticini</taxon>
        <taxon>Psylliodes</taxon>
    </lineage>
</organism>
<evidence type="ECO:0000256" key="2">
    <source>
        <dbReference type="ARBA" id="ARBA00012416"/>
    </source>
</evidence>
<dbReference type="InterPro" id="IPR020568">
    <property type="entry name" value="Ribosomal_Su5_D2-typ_SF"/>
</dbReference>
<dbReference type="FunFam" id="3.30.1370.10:FF:000001">
    <property type="entry name" value="Polyribonucleotide nucleotidyltransferase"/>
    <property type="match status" value="1"/>
</dbReference>
<dbReference type="InterPro" id="IPR036612">
    <property type="entry name" value="KH_dom_type_1_sf"/>
</dbReference>
<dbReference type="GO" id="GO:0000958">
    <property type="term" value="P:mitochondrial mRNA catabolic process"/>
    <property type="evidence" value="ECO:0007669"/>
    <property type="project" value="TreeGrafter"/>
</dbReference>
<dbReference type="PANTHER" id="PTHR11252:SF0">
    <property type="entry name" value="POLYRIBONUCLEOTIDE NUCLEOTIDYLTRANSFERASE 1, MITOCHONDRIAL"/>
    <property type="match status" value="1"/>
</dbReference>
<dbReference type="CDD" id="cd11363">
    <property type="entry name" value="RNase_PH_PNPase_1"/>
    <property type="match status" value="1"/>
</dbReference>
<dbReference type="SUPFAM" id="SSF55666">
    <property type="entry name" value="Ribonuclease PH domain 2-like"/>
    <property type="match status" value="2"/>
</dbReference>
<keyword evidence="5 6" id="KW-0694">RNA-binding</keyword>
<feature type="domain" description="S1 motif" evidence="7">
    <location>
        <begin position="672"/>
        <end position="743"/>
    </location>
</feature>
<gene>
    <name evidence="8" type="ORF">PSYICH_LOCUS13330</name>
</gene>
<evidence type="ECO:0000313" key="8">
    <source>
        <dbReference type="EMBL" id="CAH1113717.1"/>
    </source>
</evidence>
<dbReference type="PIRSF" id="PIRSF005499">
    <property type="entry name" value="PNPase"/>
    <property type="match status" value="1"/>
</dbReference>
<sequence>MFLRNTKYSKRSLKNINKVKSTLFKAVRSNSDAPSIQEVDVSFSSGRNLILSTGQYARMADGCAVASLGDTSVMVTVVSKPKPTVTGFLPLVVDYRQKSAAAGRIPTNFFRRELGPSEREILTSRLIDRSLRPLFPENFNNETQVICNMLAVDGVNSPDVLAINAASAALSLSDIPWNGPIGAVRVGFIENEVIINPTRREQQLSSLNLIVSAMKRNLVVMLEANANTILLQDLQKAIKIGVKETQHIISKIEELQKAFGKPKREFSGTDELSEEVMEALRSLTQMRVTEIFKNYSYDKLGRDNALSEIRNDVFEKIKSSFVDIDFNLMNEGYNKIVKEIFRNLIFEQGKRCDGREYHELRNISCKVNMYKPLHGSAVFQRGQTQVFCTVTLDSHDSALKLDPLSVLTSGVKEKNFFLHYEFPPFATKETGKIGPIGRREMGHGALAEKSLAPVVPSDFPFTIRLTSEVLESNGSSSMASVCGGSLALMDAGVPLSSPAAGVAMGLVTKYDSTKSNIEDYRILTDLLGIEDYMGDMDFKIAGNKKGVTALQADIKIPGLPLKIVMEALQSAADAKSQILGIMHQCIEKPRETKKDNWPVCKKLEVEAHKRARLLGIGGVNVKKLFAETGVSVSQIDDTTFQVFAPSQSAMDEADEIIQKLLSTERTPDLEFGGIYKATIVELRDIGVMVTLYTGMPPALLHNSQLDQRKIAHPSALGLEVGQELQVKYFGRDPVSGLMRLSRKVLQANLR</sequence>
<protein>
    <recommendedName>
        <fullName evidence="2">polyribonucleotide nucleotidyltransferase</fullName>
        <ecNumber evidence="2">2.7.7.8</ecNumber>
    </recommendedName>
</protein>
<accession>A0A9P0D3R5</accession>
<dbReference type="InterPro" id="IPR003029">
    <property type="entry name" value="S1_domain"/>
</dbReference>
<dbReference type="GO" id="GO:0003723">
    <property type="term" value="F:RNA binding"/>
    <property type="evidence" value="ECO:0007669"/>
    <property type="project" value="UniProtKB-UniRule"/>
</dbReference>
<dbReference type="GO" id="GO:0005829">
    <property type="term" value="C:cytosol"/>
    <property type="evidence" value="ECO:0007669"/>
    <property type="project" value="TreeGrafter"/>
</dbReference>
<dbReference type="EMBL" id="OV651819">
    <property type="protein sequence ID" value="CAH1113717.1"/>
    <property type="molecule type" value="Genomic_DNA"/>
</dbReference>
<dbReference type="NCBIfam" id="TIGR03591">
    <property type="entry name" value="polynuc_phos"/>
    <property type="match status" value="1"/>
</dbReference>
<dbReference type="PROSITE" id="PS50084">
    <property type="entry name" value="KH_TYPE_1"/>
    <property type="match status" value="1"/>
</dbReference>
<dbReference type="SUPFAM" id="SSF46915">
    <property type="entry name" value="Polynucleotide phosphorylase/guanosine pentaphosphate synthase (PNPase/GPSI), domain 3"/>
    <property type="match status" value="1"/>
</dbReference>
<dbReference type="PROSITE" id="PS50126">
    <property type="entry name" value="S1"/>
    <property type="match status" value="1"/>
</dbReference>
<dbReference type="GO" id="GO:0005739">
    <property type="term" value="C:mitochondrion"/>
    <property type="evidence" value="ECO:0007669"/>
    <property type="project" value="TreeGrafter"/>
</dbReference>
<dbReference type="CDD" id="cd09033">
    <property type="entry name" value="KH-I_PNPT1"/>
    <property type="match status" value="1"/>
</dbReference>
<comment type="similarity">
    <text evidence="1">Belongs to the polyribonucleotide nucleotidyltransferase family.</text>
</comment>
<dbReference type="NCBIfam" id="NF008805">
    <property type="entry name" value="PRK11824.1"/>
    <property type="match status" value="1"/>
</dbReference>
<keyword evidence="3" id="KW-0808">Transferase</keyword>
<proteinExistence type="inferred from homology"/>
<dbReference type="InterPro" id="IPR012162">
    <property type="entry name" value="PNPase"/>
</dbReference>
<dbReference type="SUPFAM" id="SSF50249">
    <property type="entry name" value="Nucleic acid-binding proteins"/>
    <property type="match status" value="1"/>
</dbReference>
<evidence type="ECO:0000256" key="3">
    <source>
        <dbReference type="ARBA" id="ARBA00022679"/>
    </source>
</evidence>
<dbReference type="InterPro" id="IPR012340">
    <property type="entry name" value="NA-bd_OB-fold"/>
</dbReference>
<dbReference type="CDD" id="cd11364">
    <property type="entry name" value="RNase_PH_PNPase_2"/>
    <property type="match status" value="1"/>
</dbReference>
<dbReference type="FunFam" id="2.40.50.140:FF:000113">
    <property type="entry name" value="polyribonucleotide nucleotidyltransferase 1, mitochondrial"/>
    <property type="match status" value="1"/>
</dbReference>
<dbReference type="EC" id="2.7.7.8" evidence="2"/>
<dbReference type="FunFam" id="3.30.230.70:FF:000032">
    <property type="entry name" value="Polyribonucleotide nucleotidyltransferase 1"/>
    <property type="match status" value="1"/>
</dbReference>
<evidence type="ECO:0000256" key="6">
    <source>
        <dbReference type="PROSITE-ProRule" id="PRU00117"/>
    </source>
</evidence>
<dbReference type="AlphaFoldDB" id="A0A9P0D3R5"/>
<dbReference type="GO" id="GO:0000175">
    <property type="term" value="F:3'-5'-RNA exonuclease activity"/>
    <property type="evidence" value="ECO:0007669"/>
    <property type="project" value="TreeGrafter"/>
</dbReference>
<dbReference type="OrthoDB" id="437922at2759"/>
<dbReference type="Gene3D" id="3.30.1370.10">
    <property type="entry name" value="K Homology domain, type 1"/>
    <property type="match status" value="1"/>
</dbReference>
<dbReference type="Gene3D" id="2.40.50.140">
    <property type="entry name" value="Nucleic acid-binding proteins"/>
    <property type="match status" value="1"/>
</dbReference>
<evidence type="ECO:0000256" key="1">
    <source>
        <dbReference type="ARBA" id="ARBA00007404"/>
    </source>
</evidence>
<evidence type="ECO:0000256" key="4">
    <source>
        <dbReference type="ARBA" id="ARBA00022695"/>
    </source>
</evidence>
<dbReference type="Pfam" id="PF03725">
    <property type="entry name" value="RNase_PH_C"/>
    <property type="match status" value="1"/>
</dbReference>
<dbReference type="InterPro" id="IPR036456">
    <property type="entry name" value="PNPase_PH_RNA-bd_sf"/>
</dbReference>
<keyword evidence="4" id="KW-0548">Nucleotidyltransferase</keyword>
<dbReference type="InterPro" id="IPR036345">
    <property type="entry name" value="ExoRNase_PH_dom2_sf"/>
</dbReference>
<name>A0A9P0D3R5_9CUCU</name>
<dbReference type="PANTHER" id="PTHR11252">
    <property type="entry name" value="POLYRIBONUCLEOTIDE NUCLEOTIDYLTRANSFERASE"/>
    <property type="match status" value="1"/>
</dbReference>
<evidence type="ECO:0000256" key="5">
    <source>
        <dbReference type="ARBA" id="ARBA00022884"/>
    </source>
</evidence>
<dbReference type="InterPro" id="IPR027408">
    <property type="entry name" value="PNPase/RNase_PH_dom_sf"/>
</dbReference>
<dbReference type="SUPFAM" id="SSF54211">
    <property type="entry name" value="Ribosomal protein S5 domain 2-like"/>
    <property type="match status" value="2"/>
</dbReference>
<dbReference type="Proteomes" id="UP001153636">
    <property type="component" value="Chromosome 7"/>
</dbReference>
<dbReference type="InterPro" id="IPR015848">
    <property type="entry name" value="PNPase_PH_RNA-bd_bac/org-type"/>
</dbReference>
<evidence type="ECO:0000259" key="7">
    <source>
        <dbReference type="PROSITE" id="PS50126"/>
    </source>
</evidence>
<dbReference type="InterPro" id="IPR001247">
    <property type="entry name" value="ExoRNase_PH_dom1"/>
</dbReference>
<dbReference type="SUPFAM" id="SSF54791">
    <property type="entry name" value="Eukaryotic type KH-domain (KH-domain type I)"/>
    <property type="match status" value="1"/>
</dbReference>
<dbReference type="Pfam" id="PF03726">
    <property type="entry name" value="PNPase"/>
    <property type="match status" value="1"/>
</dbReference>
<evidence type="ECO:0000313" key="9">
    <source>
        <dbReference type="Proteomes" id="UP001153636"/>
    </source>
</evidence>
<dbReference type="FunFam" id="3.30.230.70:FF:000001">
    <property type="entry name" value="Polyribonucleotide nucleotidyltransferase"/>
    <property type="match status" value="1"/>
</dbReference>
<dbReference type="Pfam" id="PF01138">
    <property type="entry name" value="RNase_PH"/>
    <property type="match status" value="2"/>
</dbReference>